<feature type="chain" id="PRO_5035867552" description="TIL domain-containing protein" evidence="1">
    <location>
        <begin position="21"/>
        <end position="80"/>
    </location>
</feature>
<comment type="caution">
    <text evidence="2">The sequence shown here is derived from an EMBL/GenBank/DDBJ whole genome shotgun (WGS) entry which is preliminary data.</text>
</comment>
<sequence length="80" mass="8763">MKRETALFTLLLLLVVVVSAAQARAQGRSIDGYVRTPGNQQAQCAFCNPSGPRSCPSGCRFDRNRKACVPSSNCRNCRCR</sequence>
<reference evidence="2 3" key="1">
    <citation type="submission" date="2020-04" db="EMBL/GenBank/DDBJ databases">
        <authorList>
            <person name="Alioto T."/>
            <person name="Alioto T."/>
            <person name="Gomez Garrido J."/>
        </authorList>
    </citation>
    <scope>NUCLEOTIDE SEQUENCE [LARGE SCALE GENOMIC DNA]</scope>
</reference>
<evidence type="ECO:0008006" key="4">
    <source>
        <dbReference type="Google" id="ProtNLM"/>
    </source>
</evidence>
<proteinExistence type="predicted"/>
<evidence type="ECO:0000313" key="2">
    <source>
        <dbReference type="EMBL" id="CAB3371119.1"/>
    </source>
</evidence>
<gene>
    <name evidence="2" type="ORF">CLODIP_2_CD08507</name>
</gene>
<dbReference type="AlphaFoldDB" id="A0A8S1CHW7"/>
<keyword evidence="3" id="KW-1185">Reference proteome</keyword>
<accession>A0A8S1CHW7</accession>
<dbReference type="EMBL" id="CADEPI010000058">
    <property type="protein sequence ID" value="CAB3371119.1"/>
    <property type="molecule type" value="Genomic_DNA"/>
</dbReference>
<dbReference type="Proteomes" id="UP000494165">
    <property type="component" value="Unassembled WGS sequence"/>
</dbReference>
<feature type="signal peptide" evidence="1">
    <location>
        <begin position="1"/>
        <end position="20"/>
    </location>
</feature>
<evidence type="ECO:0000313" key="3">
    <source>
        <dbReference type="Proteomes" id="UP000494165"/>
    </source>
</evidence>
<name>A0A8S1CHW7_9INSE</name>
<organism evidence="2 3">
    <name type="scientific">Cloeon dipterum</name>
    <dbReference type="NCBI Taxonomy" id="197152"/>
    <lineage>
        <taxon>Eukaryota</taxon>
        <taxon>Metazoa</taxon>
        <taxon>Ecdysozoa</taxon>
        <taxon>Arthropoda</taxon>
        <taxon>Hexapoda</taxon>
        <taxon>Insecta</taxon>
        <taxon>Pterygota</taxon>
        <taxon>Palaeoptera</taxon>
        <taxon>Ephemeroptera</taxon>
        <taxon>Pisciforma</taxon>
        <taxon>Baetidae</taxon>
        <taxon>Cloeon</taxon>
    </lineage>
</organism>
<protein>
    <recommendedName>
        <fullName evidence="4">TIL domain-containing protein</fullName>
    </recommendedName>
</protein>
<evidence type="ECO:0000256" key="1">
    <source>
        <dbReference type="SAM" id="SignalP"/>
    </source>
</evidence>
<keyword evidence="1" id="KW-0732">Signal</keyword>